<feature type="transmembrane region" description="Helical" evidence="1">
    <location>
        <begin position="67"/>
        <end position="89"/>
    </location>
</feature>
<proteinExistence type="predicted"/>
<dbReference type="InterPro" id="IPR025635">
    <property type="entry name" value="DUF4293"/>
</dbReference>
<dbReference type="EMBL" id="JANCMU010000006">
    <property type="protein sequence ID" value="MDG4946710.1"/>
    <property type="molecule type" value="Genomic_DNA"/>
</dbReference>
<evidence type="ECO:0000313" key="3">
    <source>
        <dbReference type="Proteomes" id="UP001152599"/>
    </source>
</evidence>
<keyword evidence="1" id="KW-1133">Transmembrane helix</keyword>
<evidence type="ECO:0000313" key="2">
    <source>
        <dbReference type="EMBL" id="MDG4946710.1"/>
    </source>
</evidence>
<keyword evidence="3" id="KW-1185">Reference proteome</keyword>
<name>A0A9X4RW81_9FLAO</name>
<feature type="transmembrane region" description="Helical" evidence="1">
    <location>
        <begin position="101"/>
        <end position="117"/>
    </location>
</feature>
<dbReference type="Pfam" id="PF14126">
    <property type="entry name" value="DUF4293"/>
    <property type="match status" value="1"/>
</dbReference>
<keyword evidence="1" id="KW-0472">Membrane</keyword>
<organism evidence="2 3">
    <name type="scientific">Profundicola chukchiensis</name>
    <dbReference type="NCBI Taxonomy" id="2961959"/>
    <lineage>
        <taxon>Bacteria</taxon>
        <taxon>Pseudomonadati</taxon>
        <taxon>Bacteroidota</taxon>
        <taxon>Flavobacteriia</taxon>
        <taxon>Flavobacteriales</taxon>
        <taxon>Weeksellaceae</taxon>
        <taxon>Profundicola</taxon>
    </lineage>
</organism>
<reference evidence="2" key="1">
    <citation type="submission" date="2022-07" db="EMBL/GenBank/DDBJ databases">
        <title>Description and genome-wide analysis of Profundicola chukchiensis gen. nov., sp. nov., marine bacteria isolated from bottom sediments of the Chukchi Sea.</title>
        <authorList>
            <person name="Romanenko L."/>
            <person name="Otstavnykh N."/>
            <person name="Kurilenko V."/>
            <person name="Eremeev V."/>
            <person name="Velansky P."/>
            <person name="Mikhailov V."/>
            <person name="Isaeva M."/>
        </authorList>
    </citation>
    <scope>NUCLEOTIDE SEQUENCE</scope>
    <source>
        <strain evidence="2">KMM 9713</strain>
    </source>
</reference>
<feature type="transmembrane region" description="Helical" evidence="1">
    <location>
        <begin position="40"/>
        <end position="60"/>
    </location>
</feature>
<dbReference type="Proteomes" id="UP001152599">
    <property type="component" value="Unassembled WGS sequence"/>
</dbReference>
<sequence>MIQRIQSIFLFLAALVSGVFSNIFDLWKSGSEWMQANDYTVIYALFIASGILALANIFFYGNRKRQMLFNVINIFLNIVLVGLLVYQLYNLPGEGFSSEKGIGLFLPVISMLLLWLANRSIIKDEKLVKSVDRIR</sequence>
<accession>A0A9X4RW81</accession>
<comment type="caution">
    <text evidence="2">The sequence shown here is derived from an EMBL/GenBank/DDBJ whole genome shotgun (WGS) entry which is preliminary data.</text>
</comment>
<dbReference type="AlphaFoldDB" id="A0A9X4RW81"/>
<evidence type="ECO:0000256" key="1">
    <source>
        <dbReference type="SAM" id="Phobius"/>
    </source>
</evidence>
<keyword evidence="1" id="KW-0812">Transmembrane</keyword>
<protein>
    <submittedName>
        <fullName evidence="2">DUF4293 domain-containing protein</fullName>
    </submittedName>
</protein>
<gene>
    <name evidence="2" type="ORF">NMK71_09800</name>
</gene>
<dbReference type="RefSeq" id="WP_304416191.1">
    <property type="nucleotide sequence ID" value="NZ_JANAIE010000002.1"/>
</dbReference>